<dbReference type="EMBL" id="JAWRVE010000002">
    <property type="protein sequence ID" value="KAL1883291.1"/>
    <property type="molecule type" value="Genomic_DNA"/>
</dbReference>
<dbReference type="PANTHER" id="PTHR33112:SF12">
    <property type="entry name" value="HETEROKARYON INCOMPATIBILITY DOMAIN-CONTAINING PROTEIN"/>
    <property type="match status" value="1"/>
</dbReference>
<dbReference type="Proteomes" id="UP001583177">
    <property type="component" value="Unassembled WGS sequence"/>
</dbReference>
<evidence type="ECO:0000313" key="3">
    <source>
        <dbReference type="Proteomes" id="UP001583177"/>
    </source>
</evidence>
<dbReference type="Pfam" id="PF06985">
    <property type="entry name" value="HET"/>
    <property type="match status" value="1"/>
</dbReference>
<keyword evidence="3" id="KW-1185">Reference proteome</keyword>
<protein>
    <recommendedName>
        <fullName evidence="1">Heterokaryon incompatibility domain-containing protein</fullName>
    </recommendedName>
</protein>
<evidence type="ECO:0000259" key="1">
    <source>
        <dbReference type="Pfam" id="PF06985"/>
    </source>
</evidence>
<organism evidence="2 3">
    <name type="scientific">Diaporthe australafricana</name>
    <dbReference type="NCBI Taxonomy" id="127596"/>
    <lineage>
        <taxon>Eukaryota</taxon>
        <taxon>Fungi</taxon>
        <taxon>Dikarya</taxon>
        <taxon>Ascomycota</taxon>
        <taxon>Pezizomycotina</taxon>
        <taxon>Sordariomycetes</taxon>
        <taxon>Sordariomycetidae</taxon>
        <taxon>Diaporthales</taxon>
        <taxon>Diaporthaceae</taxon>
        <taxon>Diaporthe</taxon>
    </lineage>
</organism>
<dbReference type="InterPro" id="IPR010730">
    <property type="entry name" value="HET"/>
</dbReference>
<sequence>MCLLIFEAIEQNHPHLLQPEHGKDICGWSEKDGGEADTKVLVIQAGSHFLHFNWIQDAEDHPTPGRTRDLSDSKPGTAQPQSLLQDWLRICKDAHTQCRHIWSNKTVKDLKLRFIDVKNWCLVSTEGLAESDCRYAALSYVWGTKTTVTTDASNLAQFSREGQLKSAGLPTTIEDAIRLVDAMGVPYLWLDALCIVQRGGDPAEKTLQIENMDSVYGLAEFTVVQATGDDSSSPLLGFDGGHPSHEDGPRQIQGVVKPGLRLALQFSGFDDRQKRASKWITRAWTFQEAVLSPRMLIWHNGSVTWECREAVWCEDTVPGSVSSFLKPQFGSQMLPFQHERLKAEEEALAKLLIIEPRGRHDNISMYEGAVQEYTSREMSFWSDKLNAFAGIKAVFERQMNTKLLYGLPRDQLDTALLWSAVAAGSLERLPEFPSWSWAGWKGAVRYGSQNPLLLAPSPAFYVVSEDEGVSPPPEDGSLRLKRLTQAWEADGYVAPARPWSIAPGVAPENTPHVQHPATQNMPSNIDLSHCLCFKAYCTSVSHFKFQGHKLIDTKSERIVGGVLLDVEPRPADLSRLEIVMLAHCSASSFEVSRKDDQVEYFPDGIVRHPNFPEIRTIQGKAAVRRPLDCCRFLVVEKENDGKSVRIGMGEMTQAALNRVGGQRRWVFLS</sequence>
<dbReference type="PANTHER" id="PTHR33112">
    <property type="entry name" value="DOMAIN PROTEIN, PUTATIVE-RELATED"/>
    <property type="match status" value="1"/>
</dbReference>
<reference evidence="2 3" key="1">
    <citation type="journal article" date="2024" name="IMA Fungus">
        <title>IMA Genome - F19 : A genome assembly and annotation guide to empower mycologists, including annotated draft genome sequences of Ceratocystis pirilliformis, Diaporthe australafricana, Fusarium ophioides, Paecilomyces lecythidis, and Sporothrix stenoceras.</title>
        <authorList>
            <person name="Aylward J."/>
            <person name="Wilson A.M."/>
            <person name="Visagie C.M."/>
            <person name="Spraker J."/>
            <person name="Barnes I."/>
            <person name="Buitendag C."/>
            <person name="Ceriani C."/>
            <person name="Del Mar Angel L."/>
            <person name="du Plessis D."/>
            <person name="Fuchs T."/>
            <person name="Gasser K."/>
            <person name="Kramer D."/>
            <person name="Li W."/>
            <person name="Munsamy K."/>
            <person name="Piso A."/>
            <person name="Price J.L."/>
            <person name="Sonnekus B."/>
            <person name="Thomas C."/>
            <person name="van der Nest A."/>
            <person name="van Dijk A."/>
            <person name="van Heerden A."/>
            <person name="van Vuuren N."/>
            <person name="Yilmaz N."/>
            <person name="Duong T.A."/>
            <person name="van der Merwe N.A."/>
            <person name="Wingfield M.J."/>
            <person name="Wingfield B.D."/>
        </authorList>
    </citation>
    <scope>NUCLEOTIDE SEQUENCE [LARGE SCALE GENOMIC DNA]</scope>
    <source>
        <strain evidence="2 3">CMW 18300</strain>
    </source>
</reference>
<name>A0ABR3Y4S6_9PEZI</name>
<evidence type="ECO:0000313" key="2">
    <source>
        <dbReference type="EMBL" id="KAL1883291.1"/>
    </source>
</evidence>
<proteinExistence type="predicted"/>
<feature type="domain" description="Heterokaryon incompatibility" evidence="1">
    <location>
        <begin position="135"/>
        <end position="288"/>
    </location>
</feature>
<accession>A0ABR3Y4S6</accession>
<gene>
    <name evidence="2" type="ORF">Daus18300_000349</name>
</gene>
<comment type="caution">
    <text evidence="2">The sequence shown here is derived from an EMBL/GenBank/DDBJ whole genome shotgun (WGS) entry which is preliminary data.</text>
</comment>